<name>A0A502G8A0_9PROT</name>
<organism evidence="1 2">
    <name type="scientific">Muricoccus nepalensis</name>
    <dbReference type="NCBI Taxonomy" id="1854500"/>
    <lineage>
        <taxon>Bacteria</taxon>
        <taxon>Pseudomonadati</taxon>
        <taxon>Pseudomonadota</taxon>
        <taxon>Alphaproteobacteria</taxon>
        <taxon>Acetobacterales</taxon>
        <taxon>Roseomonadaceae</taxon>
        <taxon>Muricoccus</taxon>
    </lineage>
</organism>
<keyword evidence="2" id="KW-1185">Reference proteome</keyword>
<dbReference type="AlphaFoldDB" id="A0A502G8A0"/>
<accession>A0A502G8A0</accession>
<gene>
    <name evidence="1" type="ORF">EAH89_09205</name>
</gene>
<dbReference type="EMBL" id="RCZP01000006">
    <property type="protein sequence ID" value="TPG58128.1"/>
    <property type="molecule type" value="Genomic_DNA"/>
</dbReference>
<protein>
    <submittedName>
        <fullName evidence="1">Uncharacterized protein</fullName>
    </submittedName>
</protein>
<proteinExistence type="predicted"/>
<evidence type="ECO:0000313" key="1">
    <source>
        <dbReference type="EMBL" id="TPG58128.1"/>
    </source>
</evidence>
<dbReference type="Proteomes" id="UP000317078">
    <property type="component" value="Unassembled WGS sequence"/>
</dbReference>
<sequence>MIERKRELDQMMCVYGPLFDKAVFDQYNAFIHSCFRTFNGVGRDACLRADLTRLQETWGTQWNSEWNGFFVDAKQKATNQEIARGYNNLLHLLALEIGIRAQPSDDSKPKLRNRLRTIFKQ</sequence>
<evidence type="ECO:0000313" key="2">
    <source>
        <dbReference type="Proteomes" id="UP000317078"/>
    </source>
</evidence>
<comment type="caution">
    <text evidence="1">The sequence shown here is derived from an EMBL/GenBank/DDBJ whole genome shotgun (WGS) entry which is preliminary data.</text>
</comment>
<reference evidence="1 2" key="1">
    <citation type="journal article" date="2019" name="Environ. Microbiol.">
        <title>Species interactions and distinct microbial communities in high Arctic permafrost affected cryosols are associated with the CH4 and CO2 gas fluxes.</title>
        <authorList>
            <person name="Altshuler I."/>
            <person name="Hamel J."/>
            <person name="Turney S."/>
            <person name="Magnuson E."/>
            <person name="Levesque R."/>
            <person name="Greer C."/>
            <person name="Whyte L.G."/>
        </authorList>
    </citation>
    <scope>NUCLEOTIDE SEQUENCE [LARGE SCALE GENOMIC DNA]</scope>
    <source>
        <strain evidence="1 2">S9.3B</strain>
    </source>
</reference>